<dbReference type="GO" id="GO:0017056">
    <property type="term" value="F:structural constituent of nuclear pore"/>
    <property type="evidence" value="ECO:0007669"/>
    <property type="project" value="TreeGrafter"/>
</dbReference>
<dbReference type="PANTHER" id="PTHR13000">
    <property type="entry name" value="NUCLEOPORIN P54"/>
    <property type="match status" value="1"/>
</dbReference>
<feature type="compositionally biased region" description="Low complexity" evidence="4">
    <location>
        <begin position="41"/>
        <end position="66"/>
    </location>
</feature>
<dbReference type="EMBL" id="CAADRA010007346">
    <property type="protein sequence ID" value="VFU00521.1"/>
    <property type="molecule type" value="Genomic_DNA"/>
</dbReference>
<dbReference type="InterPro" id="IPR025712">
    <property type="entry name" value="Nup54_alpha-helical_dom"/>
</dbReference>
<evidence type="ECO:0000256" key="3">
    <source>
        <dbReference type="ARBA" id="ARBA00023242"/>
    </source>
</evidence>
<keyword evidence="3" id="KW-0539">Nucleus</keyword>
<dbReference type="Proteomes" id="UP000332933">
    <property type="component" value="Unassembled WGS sequence"/>
</dbReference>
<gene>
    <name evidence="7" type="primary">Aste57867_23878</name>
    <name evidence="6" type="ORF">As57867_023805</name>
    <name evidence="7" type="ORF">ASTE57867_23878</name>
</gene>
<evidence type="ECO:0000256" key="4">
    <source>
        <dbReference type="SAM" id="MobiDB-lite"/>
    </source>
</evidence>
<dbReference type="GO" id="GO:0036228">
    <property type="term" value="P:protein localization to nuclear inner membrane"/>
    <property type="evidence" value="ECO:0007669"/>
    <property type="project" value="TreeGrafter"/>
</dbReference>
<reference evidence="7 8" key="1">
    <citation type="submission" date="2019-03" db="EMBL/GenBank/DDBJ databases">
        <authorList>
            <person name="Gaulin E."/>
            <person name="Dumas B."/>
        </authorList>
    </citation>
    <scope>NUCLEOTIDE SEQUENCE [LARGE SCALE GENOMIC DNA]</scope>
    <source>
        <strain evidence="7">CBS 568.67</strain>
    </source>
</reference>
<dbReference type="GO" id="GO:0006607">
    <property type="term" value="P:NLS-bearing protein import into nucleus"/>
    <property type="evidence" value="ECO:0007669"/>
    <property type="project" value="TreeGrafter"/>
</dbReference>
<evidence type="ECO:0000313" key="6">
    <source>
        <dbReference type="EMBL" id="KAF0684148.1"/>
    </source>
</evidence>
<dbReference type="InterPro" id="IPR024864">
    <property type="entry name" value="Nup54/Nup57/Nup44"/>
</dbReference>
<dbReference type="Pfam" id="PF13874">
    <property type="entry name" value="Nup54"/>
    <property type="match status" value="1"/>
</dbReference>
<evidence type="ECO:0000313" key="8">
    <source>
        <dbReference type="Proteomes" id="UP000332933"/>
    </source>
</evidence>
<protein>
    <submittedName>
        <fullName evidence="7">Aste57867_23878 protein</fullName>
    </submittedName>
</protein>
<reference evidence="6" key="2">
    <citation type="submission" date="2019-06" db="EMBL/GenBank/DDBJ databases">
        <title>Genomics analysis of Aphanomyces spp. identifies a new class of oomycete effector associated with host adaptation.</title>
        <authorList>
            <person name="Gaulin E."/>
        </authorList>
    </citation>
    <scope>NUCLEOTIDE SEQUENCE</scope>
    <source>
        <strain evidence="6">CBS 578.67</strain>
    </source>
</reference>
<feature type="domain" description="Nucleoporin Nup54 alpha-helical" evidence="5">
    <location>
        <begin position="288"/>
        <end position="423"/>
    </location>
</feature>
<keyword evidence="8" id="KW-1185">Reference proteome</keyword>
<dbReference type="GO" id="GO:0006999">
    <property type="term" value="P:nuclear pore organization"/>
    <property type="evidence" value="ECO:0007669"/>
    <property type="project" value="TreeGrafter"/>
</dbReference>
<evidence type="ECO:0000256" key="1">
    <source>
        <dbReference type="ARBA" id="ARBA00004123"/>
    </source>
</evidence>
<dbReference type="PANTHER" id="PTHR13000:SF0">
    <property type="entry name" value="NUCLEOPORIN P54"/>
    <property type="match status" value="1"/>
</dbReference>
<comment type="subcellular location">
    <subcellularLocation>
        <location evidence="1">Nucleus</location>
    </subcellularLocation>
</comment>
<name>A0A485LQI1_9STRA</name>
<sequence length="487" mass="50121">MFGSTSTFGAAAQPAASTGFSFGQPANTPAAGSSSGGFSFGGASSTQPAAAAPSTGFGFGSSAQQPAGGGGGFSFGGAAPSSSTAGTTSTGAFGQAQPTPAAGSSLSSFSFGGSAPPSSTGGAFSFGGSQPAAASSAPAAGAFSFGQPAASTQPAAGSSSFSFGQPAAAPATGGAFSFGQPAASSGGGFGSGFGNTANKPTSAFGTSSFGSFGQPAAAAAPSSAFGFGGPAAAAAPSSAMNAAAFAAANSPMESLQGIKMAYTDPFQSRFKHMFYNAVDPAHKHLYTRPPHVGEKLWIQAQRDNPDPTNCVPAAVLGFKELATRIKLQQEHTQKFNGYAVDLVKQVQEMEKASRQTDVKLAHCRQQHIALFHRLVQLMRKLEVFKQLRKPLAADEHRLAMTLKHIQGLLDNPTQFKAHMHELMTLQSMQEAVQSQQRAENQQLTEDDMVTVFRLLDKQREGLEHLTKILNQDLRDVQIMKKALEDDE</sequence>
<evidence type="ECO:0000256" key="2">
    <source>
        <dbReference type="ARBA" id="ARBA00022448"/>
    </source>
</evidence>
<feature type="compositionally biased region" description="Low complexity" evidence="4">
    <location>
        <begin position="76"/>
        <end position="113"/>
    </location>
</feature>
<proteinExistence type="predicted"/>
<keyword evidence="2" id="KW-0813">Transport</keyword>
<dbReference type="GO" id="GO:0044613">
    <property type="term" value="C:nuclear pore central transport channel"/>
    <property type="evidence" value="ECO:0007669"/>
    <property type="project" value="TreeGrafter"/>
</dbReference>
<evidence type="ECO:0000259" key="5">
    <source>
        <dbReference type="Pfam" id="PF13874"/>
    </source>
</evidence>
<dbReference type="AlphaFoldDB" id="A0A485LQI1"/>
<dbReference type="EMBL" id="VJMH01007320">
    <property type="protein sequence ID" value="KAF0684148.1"/>
    <property type="molecule type" value="Genomic_DNA"/>
</dbReference>
<feature type="region of interest" description="Disordered" evidence="4">
    <location>
        <begin position="27"/>
        <end position="113"/>
    </location>
</feature>
<organism evidence="7 8">
    <name type="scientific">Aphanomyces stellatus</name>
    <dbReference type="NCBI Taxonomy" id="120398"/>
    <lineage>
        <taxon>Eukaryota</taxon>
        <taxon>Sar</taxon>
        <taxon>Stramenopiles</taxon>
        <taxon>Oomycota</taxon>
        <taxon>Saprolegniomycetes</taxon>
        <taxon>Saprolegniales</taxon>
        <taxon>Verrucalvaceae</taxon>
        <taxon>Aphanomyces</taxon>
    </lineage>
</organism>
<evidence type="ECO:0000313" key="7">
    <source>
        <dbReference type="EMBL" id="VFU00521.1"/>
    </source>
</evidence>
<dbReference type="OrthoDB" id="6162375at2759"/>
<accession>A0A485LQI1</accession>